<dbReference type="InterPro" id="IPR000760">
    <property type="entry name" value="Inositol_monophosphatase-like"/>
</dbReference>
<evidence type="ECO:0000256" key="6">
    <source>
        <dbReference type="PIRSR" id="PIRSR600760-2"/>
    </source>
</evidence>
<accession>A0A372JQ37</accession>
<feature type="binding site" evidence="6">
    <location>
        <position position="100"/>
    </location>
    <ligand>
        <name>Mg(2+)</name>
        <dbReference type="ChEBI" id="CHEBI:18420"/>
        <label>1</label>
        <note>catalytic</note>
    </ligand>
</feature>
<dbReference type="Gene3D" id="3.40.190.80">
    <property type="match status" value="1"/>
</dbReference>
<reference evidence="7 8" key="1">
    <citation type="submission" date="2018-08" db="EMBL/GenBank/DDBJ databases">
        <title>Actinomadura jelena sp. nov., a novel Actinomycete isolated from soil in Chad.</title>
        <authorList>
            <person name="Shi L."/>
        </authorList>
    </citation>
    <scope>NUCLEOTIDE SEQUENCE [LARGE SCALE GENOMIC DNA]</scope>
    <source>
        <strain evidence="7 8">NEAU-G17</strain>
    </source>
</reference>
<dbReference type="EMBL" id="QURH01000180">
    <property type="protein sequence ID" value="RFU41874.1"/>
    <property type="molecule type" value="Genomic_DNA"/>
</dbReference>
<keyword evidence="5 6" id="KW-0460">Magnesium</keyword>
<proteinExistence type="predicted"/>
<feature type="binding site" evidence="6">
    <location>
        <position position="98"/>
    </location>
    <ligand>
        <name>Mg(2+)</name>
        <dbReference type="ChEBI" id="CHEBI:18420"/>
        <label>1</label>
        <note>catalytic</note>
    </ligand>
</feature>
<dbReference type="PROSITE" id="PS00630">
    <property type="entry name" value="IMP_2"/>
    <property type="match status" value="1"/>
</dbReference>
<dbReference type="Proteomes" id="UP000261811">
    <property type="component" value="Unassembled WGS sequence"/>
</dbReference>
<comment type="catalytic activity">
    <reaction evidence="1">
        <text>a myo-inositol phosphate + H2O = myo-inositol + phosphate</text>
        <dbReference type="Rhea" id="RHEA:24056"/>
        <dbReference type="ChEBI" id="CHEBI:15377"/>
        <dbReference type="ChEBI" id="CHEBI:17268"/>
        <dbReference type="ChEBI" id="CHEBI:43474"/>
        <dbReference type="ChEBI" id="CHEBI:84139"/>
        <dbReference type="EC" id="3.1.3.25"/>
    </reaction>
</comment>
<sequence length="277" mass="28979">MKTTRAEGDGGAEEAAIELVEVAARSAVMAGRHLAGHFQREVGTRQKTGVHEHDVVTVVDGEAEALIRRELTTAFPASVIIGEEEGTSGAGDICWFVDPIDGTHNFSRGIPLFCCSIGVTVRGRPVGGCVYDPVHDELYTADPRGLRLNGAPVAEPRARPVPMVLTDIPNAGMTNDPVELELFTALLAAADVRRIGSSALALAYVATGRADMALNADTFAWDVAAGRALVTAAGGTFVAVPEPPPTTRPGGFVAWRRGFDETGAAALTALNSIPALR</sequence>
<dbReference type="PANTHER" id="PTHR20854">
    <property type="entry name" value="INOSITOL MONOPHOSPHATASE"/>
    <property type="match status" value="1"/>
</dbReference>
<feature type="binding site" evidence="6">
    <location>
        <position position="83"/>
    </location>
    <ligand>
        <name>Mg(2+)</name>
        <dbReference type="ChEBI" id="CHEBI:18420"/>
        <label>1</label>
        <note>catalytic</note>
    </ligand>
</feature>
<dbReference type="InterPro" id="IPR020583">
    <property type="entry name" value="Inositol_monoP_metal-BS"/>
</dbReference>
<keyword evidence="3 6" id="KW-0479">Metal-binding</keyword>
<keyword evidence="4" id="KW-0378">Hydrolase</keyword>
<dbReference type="AlphaFoldDB" id="A0A372JQ37"/>
<evidence type="ECO:0000256" key="3">
    <source>
        <dbReference type="ARBA" id="ARBA00022723"/>
    </source>
</evidence>
<dbReference type="EC" id="3.1.3.25" evidence="2"/>
<dbReference type="SUPFAM" id="SSF56655">
    <property type="entry name" value="Carbohydrate phosphatase"/>
    <property type="match status" value="1"/>
</dbReference>
<evidence type="ECO:0000256" key="1">
    <source>
        <dbReference type="ARBA" id="ARBA00001033"/>
    </source>
</evidence>
<dbReference type="OrthoDB" id="9772456at2"/>
<evidence type="ECO:0000313" key="7">
    <source>
        <dbReference type="EMBL" id="RFU41874.1"/>
    </source>
</evidence>
<name>A0A372JQ37_9ACTN</name>
<evidence type="ECO:0000256" key="5">
    <source>
        <dbReference type="ARBA" id="ARBA00022842"/>
    </source>
</evidence>
<protein>
    <recommendedName>
        <fullName evidence="2">inositol-phosphate phosphatase</fullName>
        <ecNumber evidence="2">3.1.3.25</ecNumber>
    </recommendedName>
</protein>
<organism evidence="7 8">
    <name type="scientific">Actinomadura logoneensis</name>
    <dbReference type="NCBI Taxonomy" id="2293572"/>
    <lineage>
        <taxon>Bacteria</taxon>
        <taxon>Bacillati</taxon>
        <taxon>Actinomycetota</taxon>
        <taxon>Actinomycetes</taxon>
        <taxon>Streptosporangiales</taxon>
        <taxon>Thermomonosporaceae</taxon>
        <taxon>Actinomadura</taxon>
    </lineage>
</organism>
<gene>
    <name evidence="7" type="ORF">DZF91_09470</name>
</gene>
<evidence type="ECO:0000256" key="4">
    <source>
        <dbReference type="ARBA" id="ARBA00022801"/>
    </source>
</evidence>
<dbReference type="GO" id="GO:0046854">
    <property type="term" value="P:phosphatidylinositol phosphate biosynthetic process"/>
    <property type="evidence" value="ECO:0007669"/>
    <property type="project" value="InterPro"/>
</dbReference>
<feature type="binding site" evidence="6">
    <location>
        <position position="101"/>
    </location>
    <ligand>
        <name>Mg(2+)</name>
        <dbReference type="ChEBI" id="CHEBI:18420"/>
        <label>1</label>
        <note>catalytic</note>
    </ligand>
</feature>
<dbReference type="RefSeq" id="WP_117357099.1">
    <property type="nucleotide sequence ID" value="NZ_QURH01000180.1"/>
</dbReference>
<evidence type="ECO:0000313" key="8">
    <source>
        <dbReference type="Proteomes" id="UP000261811"/>
    </source>
</evidence>
<dbReference type="GO" id="GO:0008934">
    <property type="term" value="F:inositol monophosphate 1-phosphatase activity"/>
    <property type="evidence" value="ECO:0007669"/>
    <property type="project" value="TreeGrafter"/>
</dbReference>
<keyword evidence="8" id="KW-1185">Reference proteome</keyword>
<dbReference type="PANTHER" id="PTHR20854:SF4">
    <property type="entry name" value="INOSITOL-1-MONOPHOSPHATASE-RELATED"/>
    <property type="match status" value="1"/>
</dbReference>
<comment type="caution">
    <text evidence="7">The sequence shown here is derived from an EMBL/GenBank/DDBJ whole genome shotgun (WGS) entry which is preliminary data.</text>
</comment>
<evidence type="ECO:0000256" key="2">
    <source>
        <dbReference type="ARBA" id="ARBA00013106"/>
    </source>
</evidence>
<dbReference type="GO" id="GO:0006020">
    <property type="term" value="P:inositol metabolic process"/>
    <property type="evidence" value="ECO:0007669"/>
    <property type="project" value="TreeGrafter"/>
</dbReference>
<dbReference type="InterPro" id="IPR020550">
    <property type="entry name" value="Inositol_monophosphatase_CS"/>
</dbReference>
<dbReference type="GO" id="GO:0046872">
    <property type="term" value="F:metal ion binding"/>
    <property type="evidence" value="ECO:0007669"/>
    <property type="project" value="UniProtKB-KW"/>
</dbReference>
<dbReference type="Gene3D" id="3.30.540.10">
    <property type="entry name" value="Fructose-1,6-Bisphosphatase, subunit A, domain 1"/>
    <property type="match status" value="1"/>
</dbReference>
<dbReference type="PROSITE" id="PS00629">
    <property type="entry name" value="IMP_1"/>
    <property type="match status" value="1"/>
</dbReference>
<comment type="cofactor">
    <cofactor evidence="6">
        <name>Mg(2+)</name>
        <dbReference type="ChEBI" id="CHEBI:18420"/>
    </cofactor>
</comment>
<dbReference type="PRINTS" id="PR00377">
    <property type="entry name" value="IMPHPHTASES"/>
</dbReference>
<dbReference type="GO" id="GO:0007165">
    <property type="term" value="P:signal transduction"/>
    <property type="evidence" value="ECO:0007669"/>
    <property type="project" value="TreeGrafter"/>
</dbReference>
<dbReference type="Pfam" id="PF00459">
    <property type="entry name" value="Inositol_P"/>
    <property type="match status" value="1"/>
</dbReference>
<feature type="binding site" evidence="6">
    <location>
        <position position="222"/>
    </location>
    <ligand>
        <name>Mg(2+)</name>
        <dbReference type="ChEBI" id="CHEBI:18420"/>
        <label>1</label>
        <note>catalytic</note>
    </ligand>
</feature>